<proteinExistence type="predicted"/>
<accession>A0A8X6UBZ5</accession>
<organism evidence="2 3">
    <name type="scientific">Nephila pilipes</name>
    <name type="common">Giant wood spider</name>
    <name type="synonym">Nephila maculata</name>
    <dbReference type="NCBI Taxonomy" id="299642"/>
    <lineage>
        <taxon>Eukaryota</taxon>
        <taxon>Metazoa</taxon>
        <taxon>Ecdysozoa</taxon>
        <taxon>Arthropoda</taxon>
        <taxon>Chelicerata</taxon>
        <taxon>Arachnida</taxon>
        <taxon>Araneae</taxon>
        <taxon>Araneomorphae</taxon>
        <taxon>Entelegynae</taxon>
        <taxon>Araneoidea</taxon>
        <taxon>Nephilidae</taxon>
        <taxon>Nephila</taxon>
    </lineage>
</organism>
<name>A0A8X6UBZ5_NEPPI</name>
<evidence type="ECO:0000256" key="1">
    <source>
        <dbReference type="SAM" id="MobiDB-lite"/>
    </source>
</evidence>
<evidence type="ECO:0000313" key="3">
    <source>
        <dbReference type="Proteomes" id="UP000887013"/>
    </source>
</evidence>
<sequence length="231" mass="26599">MYRDADYDKDDDHKSTASFPEGLSEEYRYLPHHLNVMRKTSSAENVAKFERYFGLVQKNCGMSFQWRHYVKIMHDSLRPFKAQILPKRVQSTPRSEISDYFTASEAVVITPKVKVTPKRSFRRLVSGYISREDSPSSNTSSVSVKSQIKKVCEETKNLARDIRLKVDKITKIQPKRKNYETRSKKHSVRTGGDIPSKYRSSQSDVDISRLGAGDIEKRTRPATSGAHHRKK</sequence>
<keyword evidence="3" id="KW-1185">Reference proteome</keyword>
<evidence type="ECO:0000313" key="2">
    <source>
        <dbReference type="EMBL" id="GFU15150.1"/>
    </source>
</evidence>
<dbReference type="EMBL" id="BMAW01126058">
    <property type="protein sequence ID" value="GFU15150.1"/>
    <property type="molecule type" value="Genomic_DNA"/>
</dbReference>
<gene>
    <name evidence="2" type="primary">AVEN_106465_1</name>
    <name evidence="2" type="ORF">NPIL_645741</name>
</gene>
<dbReference type="Proteomes" id="UP000887013">
    <property type="component" value="Unassembled WGS sequence"/>
</dbReference>
<reference evidence="2" key="1">
    <citation type="submission" date="2020-08" db="EMBL/GenBank/DDBJ databases">
        <title>Multicomponent nature underlies the extraordinary mechanical properties of spider dragline silk.</title>
        <authorList>
            <person name="Kono N."/>
            <person name="Nakamura H."/>
            <person name="Mori M."/>
            <person name="Yoshida Y."/>
            <person name="Ohtoshi R."/>
            <person name="Malay A.D."/>
            <person name="Moran D.A.P."/>
            <person name="Tomita M."/>
            <person name="Numata K."/>
            <person name="Arakawa K."/>
        </authorList>
    </citation>
    <scope>NUCLEOTIDE SEQUENCE</scope>
</reference>
<dbReference type="AlphaFoldDB" id="A0A8X6UBZ5"/>
<comment type="caution">
    <text evidence="2">The sequence shown here is derived from an EMBL/GenBank/DDBJ whole genome shotgun (WGS) entry which is preliminary data.</text>
</comment>
<feature type="region of interest" description="Disordered" evidence="1">
    <location>
        <begin position="175"/>
        <end position="231"/>
    </location>
</feature>
<dbReference type="OrthoDB" id="6436384at2759"/>
<protein>
    <submittedName>
        <fullName evidence="2">Uncharacterized protein</fullName>
    </submittedName>
</protein>